<evidence type="ECO:0000259" key="5">
    <source>
        <dbReference type="PROSITE" id="PS50977"/>
    </source>
</evidence>
<dbReference type="SUPFAM" id="SSF46689">
    <property type="entry name" value="Homeodomain-like"/>
    <property type="match status" value="1"/>
</dbReference>
<name>A0ABX0ZQN3_9ACTN</name>
<dbReference type="PANTHER" id="PTHR30055">
    <property type="entry name" value="HTH-TYPE TRANSCRIPTIONAL REGULATOR RUTR"/>
    <property type="match status" value="1"/>
</dbReference>
<feature type="DNA-binding region" description="H-T-H motif" evidence="4">
    <location>
        <begin position="36"/>
        <end position="55"/>
    </location>
</feature>
<evidence type="ECO:0000313" key="6">
    <source>
        <dbReference type="EMBL" id="NJP46180.1"/>
    </source>
</evidence>
<keyword evidence="3" id="KW-0804">Transcription</keyword>
<dbReference type="PROSITE" id="PS50977">
    <property type="entry name" value="HTH_TETR_2"/>
    <property type="match status" value="1"/>
</dbReference>
<dbReference type="EMBL" id="JAATEJ010000019">
    <property type="protein sequence ID" value="NJP46180.1"/>
    <property type="molecule type" value="Genomic_DNA"/>
</dbReference>
<keyword evidence="2 4" id="KW-0238">DNA-binding</keyword>
<evidence type="ECO:0000313" key="7">
    <source>
        <dbReference type="Proteomes" id="UP000734511"/>
    </source>
</evidence>
<organism evidence="6 7">
    <name type="scientific">Actinacidiphila epipremni</name>
    <dbReference type="NCBI Taxonomy" id="2053013"/>
    <lineage>
        <taxon>Bacteria</taxon>
        <taxon>Bacillati</taxon>
        <taxon>Actinomycetota</taxon>
        <taxon>Actinomycetes</taxon>
        <taxon>Kitasatosporales</taxon>
        <taxon>Streptomycetaceae</taxon>
        <taxon>Actinacidiphila</taxon>
    </lineage>
</organism>
<dbReference type="SUPFAM" id="SSF48498">
    <property type="entry name" value="Tetracyclin repressor-like, C-terminal domain"/>
    <property type="match status" value="1"/>
</dbReference>
<sequence length="204" mass="21470">MSPPATTPPRRADARRNVAAILDAAQECLIRDPEATVAQIAQAAGVGRVTLYGHFATRTELVDAVFERVTAQADTMLAATDVSGDPMAALARLVTANWQVVHRFRAVLAAAERELPPARVRGHNDRHLRRLTALLARGRAEGAFRTDLPEQWLATTAYTLMHAAAHECAAGRLDPVGAGVALTATLTAAFAPPPPPGAPGGHGT</sequence>
<dbReference type="Gene3D" id="1.10.357.10">
    <property type="entry name" value="Tetracycline Repressor, domain 2"/>
    <property type="match status" value="1"/>
</dbReference>
<reference evidence="6 7" key="1">
    <citation type="submission" date="2020-03" db="EMBL/GenBank/DDBJ databases">
        <title>WGS of actinomycetes isolated from Thailand.</title>
        <authorList>
            <person name="Thawai C."/>
        </authorList>
    </citation>
    <scope>NUCLEOTIDE SEQUENCE [LARGE SCALE GENOMIC DNA]</scope>
    <source>
        <strain evidence="6 7">PRB2-1</strain>
    </source>
</reference>
<dbReference type="PANTHER" id="PTHR30055:SF234">
    <property type="entry name" value="HTH-TYPE TRANSCRIPTIONAL REGULATOR BETI"/>
    <property type="match status" value="1"/>
</dbReference>
<dbReference type="RefSeq" id="WP_167985023.1">
    <property type="nucleotide sequence ID" value="NZ_JAATEJ010000019.1"/>
</dbReference>
<protein>
    <submittedName>
        <fullName evidence="6">TetR/AcrR family transcriptional regulator</fullName>
    </submittedName>
</protein>
<feature type="domain" description="HTH tetR-type" evidence="5">
    <location>
        <begin position="15"/>
        <end position="73"/>
    </location>
</feature>
<evidence type="ECO:0000256" key="2">
    <source>
        <dbReference type="ARBA" id="ARBA00023125"/>
    </source>
</evidence>
<dbReference type="Proteomes" id="UP000734511">
    <property type="component" value="Unassembled WGS sequence"/>
</dbReference>
<accession>A0ABX0ZQN3</accession>
<gene>
    <name evidence="6" type="ORF">HCN08_22640</name>
</gene>
<keyword evidence="7" id="KW-1185">Reference proteome</keyword>
<evidence type="ECO:0000256" key="4">
    <source>
        <dbReference type="PROSITE-ProRule" id="PRU00335"/>
    </source>
</evidence>
<comment type="caution">
    <text evidence="6">The sequence shown here is derived from an EMBL/GenBank/DDBJ whole genome shotgun (WGS) entry which is preliminary data.</text>
</comment>
<dbReference type="InterPro" id="IPR050109">
    <property type="entry name" value="HTH-type_TetR-like_transc_reg"/>
</dbReference>
<evidence type="ECO:0000256" key="3">
    <source>
        <dbReference type="ARBA" id="ARBA00023163"/>
    </source>
</evidence>
<evidence type="ECO:0000256" key="1">
    <source>
        <dbReference type="ARBA" id="ARBA00023015"/>
    </source>
</evidence>
<dbReference type="InterPro" id="IPR001647">
    <property type="entry name" value="HTH_TetR"/>
</dbReference>
<dbReference type="Pfam" id="PF00440">
    <property type="entry name" value="TetR_N"/>
    <property type="match status" value="1"/>
</dbReference>
<dbReference type="InterPro" id="IPR036271">
    <property type="entry name" value="Tet_transcr_reg_TetR-rel_C_sf"/>
</dbReference>
<proteinExistence type="predicted"/>
<keyword evidence="1" id="KW-0805">Transcription regulation</keyword>
<dbReference type="InterPro" id="IPR009057">
    <property type="entry name" value="Homeodomain-like_sf"/>
</dbReference>